<dbReference type="Proteomes" id="UP001497482">
    <property type="component" value="Chromosome 13"/>
</dbReference>
<accession>A0AAV2JK49</accession>
<keyword evidence="1" id="KW-0472">Membrane</keyword>
<keyword evidence="1" id="KW-0812">Transmembrane</keyword>
<dbReference type="InterPro" id="IPR032055">
    <property type="entry name" value="TMEM72"/>
</dbReference>
<dbReference type="PANTHER" id="PTHR28474:SF1">
    <property type="entry name" value="TRANSMEMBRANE PROTEIN 72"/>
    <property type="match status" value="1"/>
</dbReference>
<protein>
    <recommendedName>
        <fullName evidence="4">Transmembrane protein 72</fullName>
    </recommendedName>
</protein>
<proteinExistence type="predicted"/>
<dbReference type="PANTHER" id="PTHR28474">
    <property type="entry name" value="TRANSMEMBRANE PROTEIN 72"/>
    <property type="match status" value="1"/>
</dbReference>
<evidence type="ECO:0008006" key="4">
    <source>
        <dbReference type="Google" id="ProtNLM"/>
    </source>
</evidence>
<gene>
    <name evidence="2" type="ORF">KC01_LOCUS9280</name>
</gene>
<evidence type="ECO:0000313" key="3">
    <source>
        <dbReference type="Proteomes" id="UP001497482"/>
    </source>
</evidence>
<feature type="transmembrane region" description="Helical" evidence="1">
    <location>
        <begin position="41"/>
        <end position="70"/>
    </location>
</feature>
<reference evidence="2 3" key="1">
    <citation type="submission" date="2024-04" db="EMBL/GenBank/DDBJ databases">
        <authorList>
            <person name="Waldvogel A.-M."/>
            <person name="Schoenle A."/>
        </authorList>
    </citation>
    <scope>NUCLEOTIDE SEQUENCE [LARGE SCALE GENOMIC DNA]</scope>
</reference>
<keyword evidence="1" id="KW-1133">Transmembrane helix</keyword>
<dbReference type="AlphaFoldDB" id="A0AAV2JK49"/>
<organism evidence="2 3">
    <name type="scientific">Knipowitschia caucasica</name>
    <name type="common">Caucasian dwarf goby</name>
    <name type="synonym">Pomatoschistus caucasicus</name>
    <dbReference type="NCBI Taxonomy" id="637954"/>
    <lineage>
        <taxon>Eukaryota</taxon>
        <taxon>Metazoa</taxon>
        <taxon>Chordata</taxon>
        <taxon>Craniata</taxon>
        <taxon>Vertebrata</taxon>
        <taxon>Euteleostomi</taxon>
        <taxon>Actinopterygii</taxon>
        <taxon>Neopterygii</taxon>
        <taxon>Teleostei</taxon>
        <taxon>Neoteleostei</taxon>
        <taxon>Acanthomorphata</taxon>
        <taxon>Gobiaria</taxon>
        <taxon>Gobiiformes</taxon>
        <taxon>Gobioidei</taxon>
        <taxon>Gobiidae</taxon>
        <taxon>Gobiinae</taxon>
        <taxon>Knipowitschia</taxon>
    </lineage>
</organism>
<dbReference type="EMBL" id="OZ035835">
    <property type="protein sequence ID" value="CAL1578053.1"/>
    <property type="molecule type" value="Genomic_DNA"/>
</dbReference>
<name>A0AAV2JK49_KNICA</name>
<evidence type="ECO:0000256" key="1">
    <source>
        <dbReference type="SAM" id="Phobius"/>
    </source>
</evidence>
<evidence type="ECO:0000313" key="2">
    <source>
        <dbReference type="EMBL" id="CAL1578053.1"/>
    </source>
</evidence>
<feature type="transmembrane region" description="Helical" evidence="1">
    <location>
        <begin position="91"/>
        <end position="107"/>
    </location>
</feature>
<sequence length="239" mass="27021">MESLWMPLECACRILGVSTATVLCGVGIETMHQGHFTSLGIYLLVSSVGIMLFEMAFFLDTLLVTCLICPPDWQIFLLWGKMARVGGFHKFLYYSIMSVVCFLHPVLVWHATIPGTMLLVTGFFNFILSKKPKVPVDQQESDQSLTTVCITEKTDKSFSFLKLVWRSRKEDRLALTNSDDEEDLCEADAGLQVLSKPKQKRRDWRLVCLQGPEECVEREMEEMDASCGTSSDRAPMITD</sequence>
<keyword evidence="3" id="KW-1185">Reference proteome</keyword>
<dbReference type="Pfam" id="PF16054">
    <property type="entry name" value="TMEM72"/>
    <property type="match status" value="1"/>
</dbReference>